<feature type="compositionally biased region" description="Low complexity" evidence="1">
    <location>
        <begin position="902"/>
        <end position="911"/>
    </location>
</feature>
<dbReference type="Pfam" id="PF00078">
    <property type="entry name" value="RVT_1"/>
    <property type="match status" value="1"/>
</dbReference>
<dbReference type="AlphaFoldDB" id="A0A1Q9EZ72"/>
<dbReference type="OrthoDB" id="413103at2759"/>
<feature type="region of interest" description="Disordered" evidence="1">
    <location>
        <begin position="116"/>
        <end position="135"/>
    </location>
</feature>
<dbReference type="EMBL" id="LSRX01000038">
    <property type="protein sequence ID" value="OLQ12758.1"/>
    <property type="molecule type" value="Genomic_DNA"/>
</dbReference>
<keyword evidence="3" id="KW-1185">Reference proteome</keyword>
<feature type="compositionally biased region" description="Basic and acidic residues" evidence="1">
    <location>
        <begin position="914"/>
        <end position="925"/>
    </location>
</feature>
<dbReference type="PANTHER" id="PTHR19446">
    <property type="entry name" value="REVERSE TRANSCRIPTASES"/>
    <property type="match status" value="1"/>
</dbReference>
<feature type="region of interest" description="Disordered" evidence="1">
    <location>
        <begin position="674"/>
        <end position="732"/>
    </location>
</feature>
<dbReference type="InterPro" id="IPR036691">
    <property type="entry name" value="Endo/exonu/phosph_ase_sf"/>
</dbReference>
<dbReference type="SUPFAM" id="SSF56219">
    <property type="entry name" value="DNase I-like"/>
    <property type="match status" value="1"/>
</dbReference>
<dbReference type="InterPro" id="IPR000477">
    <property type="entry name" value="RT_dom"/>
</dbReference>
<dbReference type="PROSITE" id="PS50878">
    <property type="entry name" value="RT_POL"/>
    <property type="match status" value="1"/>
</dbReference>
<sequence>MMAPPCTEYRGRRLTLAQLGGAQESAVVTLPRPPHPPPSTSRRIRILSKNVGGLCTSTHDVFMNWLTSARNPYDVVFLQETHHELDRAFTEYKVPGWTVISSPDPSHRWAGDLNCTPSTDGQHVGPSTYRGATQPAPAQLRFSPRREGGKALVASIRIPAFYAKARELDLHLQTRLAQATVSTAAELTRAPRERIQIRGPDNTILDPAQEFQQIYEYFTHLYQQGPDTCNTTYVLQHDYNITDTEILTSLKQQKAGKAVPQGKVPPDVWKRCAHLLLPHFSRLFQQHLSAGAIDLPTDWRDGWLHLLPKPHKPTKAPANLRPIALQCPLGKCLARIIKTRILKHILPRLDQVPQYAYLPGRSTTNAISRIARHCREAHEARQQLSGLRREVHDRRAGKACIQARGAALLSIDMSKAFDQVSHSYLAAAMRHLEIDEDTIQLTLALHQASYHITHHQHEGSIALRNGIRQGCVLSPLLWVCVTTYMLHCLSQRTSPEWVRDEVTAFADDFICSFTLHKVEDAQLMSQRIQQLFLVLREAGMQANADKSHFLVKAVGGPLHRWLAKRSFRERGALFYDMGTPFEPLKLAYSSSIDYLGVVVSYGAFEQQSMDKRLRAARANQALLRLKELENGNQPFPGKPQELTWQAQVRPRFRMPLSAEEEVNQCFGHHLPAMATQEDVATTKRSPPREEGQATKRHNPSNKGSRGKGQNWSQSWGQERWQREWHGEEQTLSQKISGDELREVVGLLARLDLKHEDTEAALRSDEGKINQSLRVTLIIGMLTAMKANPPAWAYMTYNQEKEATIQRIFELISMEGLLMKFHATRPMAPTYRSEVLPFVLMVSNRGALADELHGLFSTLCNNACLSLIGVRMRPDRMKRQPLAVKLGQCAESLMDATNPYRGQQQQEASQPSEPKPAEEKEKEPEL</sequence>
<feature type="compositionally biased region" description="Polar residues" evidence="1">
    <location>
        <begin position="700"/>
        <end position="716"/>
    </location>
</feature>
<dbReference type="InterPro" id="IPR043502">
    <property type="entry name" value="DNA/RNA_pol_sf"/>
</dbReference>
<feature type="compositionally biased region" description="Basic and acidic residues" evidence="1">
    <location>
        <begin position="719"/>
        <end position="728"/>
    </location>
</feature>
<protein>
    <submittedName>
        <fullName evidence="2">LINE-1 retrotransposable element ORF2 protein</fullName>
    </submittedName>
</protein>
<feature type="region of interest" description="Disordered" evidence="1">
    <location>
        <begin position="894"/>
        <end position="925"/>
    </location>
</feature>
<evidence type="ECO:0000313" key="2">
    <source>
        <dbReference type="EMBL" id="OLQ12758.1"/>
    </source>
</evidence>
<dbReference type="SUPFAM" id="SSF56672">
    <property type="entry name" value="DNA/RNA polymerases"/>
    <property type="match status" value="1"/>
</dbReference>
<proteinExistence type="predicted"/>
<accession>A0A1Q9EZ72</accession>
<evidence type="ECO:0000313" key="3">
    <source>
        <dbReference type="Proteomes" id="UP000186817"/>
    </source>
</evidence>
<gene>
    <name evidence="2" type="ORF">AK812_SmicGene3284</name>
</gene>
<dbReference type="CDD" id="cd01650">
    <property type="entry name" value="RT_nLTR_like"/>
    <property type="match status" value="1"/>
</dbReference>
<organism evidence="2 3">
    <name type="scientific">Symbiodinium microadriaticum</name>
    <name type="common">Dinoflagellate</name>
    <name type="synonym">Zooxanthella microadriatica</name>
    <dbReference type="NCBI Taxonomy" id="2951"/>
    <lineage>
        <taxon>Eukaryota</taxon>
        <taxon>Sar</taxon>
        <taxon>Alveolata</taxon>
        <taxon>Dinophyceae</taxon>
        <taxon>Suessiales</taxon>
        <taxon>Symbiodiniaceae</taxon>
        <taxon>Symbiodinium</taxon>
    </lineage>
</organism>
<dbReference type="Proteomes" id="UP000186817">
    <property type="component" value="Unassembled WGS sequence"/>
</dbReference>
<evidence type="ECO:0000256" key="1">
    <source>
        <dbReference type="SAM" id="MobiDB-lite"/>
    </source>
</evidence>
<name>A0A1Q9EZ72_SYMMI</name>
<reference evidence="2 3" key="1">
    <citation type="submission" date="2016-02" db="EMBL/GenBank/DDBJ databases">
        <title>Genome analysis of coral dinoflagellate symbionts highlights evolutionary adaptations to a symbiotic lifestyle.</title>
        <authorList>
            <person name="Aranda M."/>
            <person name="Li Y."/>
            <person name="Liew Y.J."/>
            <person name="Baumgarten S."/>
            <person name="Simakov O."/>
            <person name="Wilson M."/>
            <person name="Piel J."/>
            <person name="Ashoor H."/>
            <person name="Bougouffa S."/>
            <person name="Bajic V.B."/>
            <person name="Ryu T."/>
            <person name="Ravasi T."/>
            <person name="Bayer T."/>
            <person name="Micklem G."/>
            <person name="Kim H."/>
            <person name="Bhak J."/>
            <person name="Lajeunesse T.C."/>
            <person name="Voolstra C.R."/>
        </authorList>
    </citation>
    <scope>NUCLEOTIDE SEQUENCE [LARGE SCALE GENOMIC DNA]</scope>
    <source>
        <strain evidence="2 3">CCMP2467</strain>
    </source>
</reference>
<comment type="caution">
    <text evidence="2">The sequence shown here is derived from an EMBL/GenBank/DDBJ whole genome shotgun (WGS) entry which is preliminary data.</text>
</comment>